<evidence type="ECO:0000256" key="12">
    <source>
        <dbReference type="PIRNR" id="PIRNR015601"/>
    </source>
</evidence>
<reference evidence="16" key="1">
    <citation type="submission" date="2016-10" db="EMBL/GenBank/DDBJ databases">
        <authorList>
            <person name="Varghese N."/>
            <person name="Submissions S."/>
        </authorList>
    </citation>
    <scope>NUCLEOTIDE SEQUENCE [LARGE SCALE GENOMIC DNA]</scope>
    <source>
        <strain evidence="16">DSM 22002</strain>
    </source>
</reference>
<comment type="subcellular location">
    <subcellularLocation>
        <location evidence="1 12">Cytoplasm</location>
    </subcellularLocation>
</comment>
<evidence type="ECO:0000259" key="13">
    <source>
        <dbReference type="Pfam" id="PF04452"/>
    </source>
</evidence>
<comment type="function">
    <text evidence="10 12">Specifically methylates the N3 position of the uracil ring of uridine 1498 (m3U1498) in 16S rRNA. Acts on the fully assembled 30S ribosomal subunit.</text>
</comment>
<feature type="domain" description="Ribosomal RNA small subunit methyltransferase E PUA-like" evidence="14">
    <location>
        <begin position="22"/>
        <end position="57"/>
    </location>
</feature>
<accession>A0A1G8A3G6</accession>
<evidence type="ECO:0000256" key="1">
    <source>
        <dbReference type="ARBA" id="ARBA00004496"/>
    </source>
</evidence>
<dbReference type="NCBIfam" id="NF008693">
    <property type="entry name" value="PRK11713.2-3"/>
    <property type="match status" value="1"/>
</dbReference>
<keyword evidence="5 12" id="KW-0963">Cytoplasm</keyword>
<evidence type="ECO:0000256" key="2">
    <source>
        <dbReference type="ARBA" id="ARBA00005528"/>
    </source>
</evidence>
<dbReference type="OrthoDB" id="9808126at2"/>
<comment type="similarity">
    <text evidence="2 12">Belongs to the RNA methyltransferase RsmE family.</text>
</comment>
<gene>
    <name evidence="15" type="ORF">SAMN04489720_0233</name>
</gene>
<dbReference type="RefSeq" id="WP_092501705.1">
    <property type="nucleotide sequence ID" value="NZ_LT629695.1"/>
</dbReference>
<dbReference type="InterPro" id="IPR029028">
    <property type="entry name" value="Alpha/beta_knot_MTases"/>
</dbReference>
<keyword evidence="6 12" id="KW-0698">rRNA processing</keyword>
<evidence type="ECO:0000256" key="11">
    <source>
        <dbReference type="ARBA" id="ARBA00047944"/>
    </source>
</evidence>
<evidence type="ECO:0000256" key="5">
    <source>
        <dbReference type="ARBA" id="ARBA00022490"/>
    </source>
</evidence>
<dbReference type="InterPro" id="IPR006700">
    <property type="entry name" value="RsmE"/>
</dbReference>
<sequence>MAHCYYVDDLDVEAGDRVVLGPEDARHAATVSRARVGERVLVADGRGTLCHAEFAEVRPEVVLVVRSVRHEPAPTPRIGLAQALAKGDRAELAIQAATELGVDAIVPWQASRSIVAWRGDKSAKALARWRTIVREAGKQSLRAHVPEVLEVVDTTALAALASTWRLVVLDPTGDATLSTLEPDGRDMLLVVGPEGGIAPDELERLGGERVRMGPHVVRTSTAGPAAIAALAARWRW</sequence>
<dbReference type="InterPro" id="IPR015947">
    <property type="entry name" value="PUA-like_sf"/>
</dbReference>
<dbReference type="Gene3D" id="3.40.1280.10">
    <property type="match status" value="1"/>
</dbReference>
<dbReference type="Proteomes" id="UP000198822">
    <property type="component" value="Chromosome I"/>
</dbReference>
<name>A0A1G8A3G6_9MICO</name>
<evidence type="ECO:0000256" key="7">
    <source>
        <dbReference type="ARBA" id="ARBA00022603"/>
    </source>
</evidence>
<keyword evidence="8 12" id="KW-0808">Transferase</keyword>
<evidence type="ECO:0000256" key="6">
    <source>
        <dbReference type="ARBA" id="ARBA00022552"/>
    </source>
</evidence>
<feature type="domain" description="Ribosomal RNA small subunit methyltransferase E methyltransferase" evidence="13">
    <location>
        <begin position="74"/>
        <end position="230"/>
    </location>
</feature>
<dbReference type="CDD" id="cd18084">
    <property type="entry name" value="RsmE-like"/>
    <property type="match status" value="1"/>
</dbReference>
<evidence type="ECO:0000313" key="16">
    <source>
        <dbReference type="Proteomes" id="UP000198822"/>
    </source>
</evidence>
<dbReference type="STRING" id="399736.SAMN04489720_0233"/>
<evidence type="ECO:0000256" key="3">
    <source>
        <dbReference type="ARBA" id="ARBA00012328"/>
    </source>
</evidence>
<organism evidence="15 16">
    <name type="scientific">Agrococcus jejuensis</name>
    <dbReference type="NCBI Taxonomy" id="399736"/>
    <lineage>
        <taxon>Bacteria</taxon>
        <taxon>Bacillati</taxon>
        <taxon>Actinomycetota</taxon>
        <taxon>Actinomycetes</taxon>
        <taxon>Micrococcales</taxon>
        <taxon>Microbacteriaceae</taxon>
        <taxon>Agrococcus</taxon>
    </lineage>
</organism>
<dbReference type="EC" id="2.1.1.193" evidence="3 12"/>
<dbReference type="GO" id="GO:0070042">
    <property type="term" value="F:rRNA (uridine-N3-)-methyltransferase activity"/>
    <property type="evidence" value="ECO:0007669"/>
    <property type="project" value="TreeGrafter"/>
</dbReference>
<dbReference type="GO" id="GO:0070475">
    <property type="term" value="P:rRNA base methylation"/>
    <property type="evidence" value="ECO:0007669"/>
    <property type="project" value="TreeGrafter"/>
</dbReference>
<dbReference type="SUPFAM" id="SSF75217">
    <property type="entry name" value="alpha/beta knot"/>
    <property type="match status" value="1"/>
</dbReference>
<dbReference type="PIRSF" id="PIRSF015601">
    <property type="entry name" value="MTase_slr0722"/>
    <property type="match status" value="1"/>
</dbReference>
<dbReference type="Pfam" id="PF20260">
    <property type="entry name" value="PUA_4"/>
    <property type="match status" value="1"/>
</dbReference>
<evidence type="ECO:0000313" key="15">
    <source>
        <dbReference type="EMBL" id="SDH15479.1"/>
    </source>
</evidence>
<keyword evidence="9 12" id="KW-0949">S-adenosyl-L-methionine</keyword>
<evidence type="ECO:0000259" key="14">
    <source>
        <dbReference type="Pfam" id="PF20260"/>
    </source>
</evidence>
<keyword evidence="16" id="KW-1185">Reference proteome</keyword>
<dbReference type="PANTHER" id="PTHR30027:SF3">
    <property type="entry name" value="16S RRNA (URACIL(1498)-N(3))-METHYLTRANSFERASE"/>
    <property type="match status" value="1"/>
</dbReference>
<dbReference type="GO" id="GO:0005737">
    <property type="term" value="C:cytoplasm"/>
    <property type="evidence" value="ECO:0007669"/>
    <property type="project" value="UniProtKB-SubCell"/>
</dbReference>
<dbReference type="NCBIfam" id="TIGR00046">
    <property type="entry name" value="RsmE family RNA methyltransferase"/>
    <property type="match status" value="1"/>
</dbReference>
<evidence type="ECO:0000256" key="4">
    <source>
        <dbReference type="ARBA" id="ARBA00013673"/>
    </source>
</evidence>
<evidence type="ECO:0000256" key="8">
    <source>
        <dbReference type="ARBA" id="ARBA00022679"/>
    </source>
</evidence>
<evidence type="ECO:0000256" key="9">
    <source>
        <dbReference type="ARBA" id="ARBA00022691"/>
    </source>
</evidence>
<dbReference type="InterPro" id="IPR029026">
    <property type="entry name" value="tRNA_m1G_MTases_N"/>
</dbReference>
<dbReference type="Pfam" id="PF04452">
    <property type="entry name" value="Methyltrans_RNA"/>
    <property type="match status" value="1"/>
</dbReference>
<protein>
    <recommendedName>
        <fullName evidence="4 12">Ribosomal RNA small subunit methyltransferase E</fullName>
        <ecNumber evidence="3 12">2.1.1.193</ecNumber>
    </recommendedName>
</protein>
<dbReference type="SUPFAM" id="SSF88697">
    <property type="entry name" value="PUA domain-like"/>
    <property type="match status" value="1"/>
</dbReference>
<dbReference type="PANTHER" id="PTHR30027">
    <property type="entry name" value="RIBOSOMAL RNA SMALL SUBUNIT METHYLTRANSFERASE E"/>
    <property type="match status" value="1"/>
</dbReference>
<keyword evidence="7 12" id="KW-0489">Methyltransferase</keyword>
<dbReference type="InterPro" id="IPR046887">
    <property type="entry name" value="RsmE_PUA-like"/>
</dbReference>
<dbReference type="AlphaFoldDB" id="A0A1G8A3G6"/>
<dbReference type="EMBL" id="LT629695">
    <property type="protein sequence ID" value="SDH15479.1"/>
    <property type="molecule type" value="Genomic_DNA"/>
</dbReference>
<dbReference type="InterPro" id="IPR046886">
    <property type="entry name" value="RsmE_MTase_dom"/>
</dbReference>
<proteinExistence type="inferred from homology"/>
<evidence type="ECO:0000256" key="10">
    <source>
        <dbReference type="ARBA" id="ARBA00025699"/>
    </source>
</evidence>
<comment type="catalytic activity">
    <reaction evidence="11 12">
        <text>uridine(1498) in 16S rRNA + S-adenosyl-L-methionine = N(3)-methyluridine(1498) in 16S rRNA + S-adenosyl-L-homocysteine + H(+)</text>
        <dbReference type="Rhea" id="RHEA:42920"/>
        <dbReference type="Rhea" id="RHEA-COMP:10283"/>
        <dbReference type="Rhea" id="RHEA-COMP:10284"/>
        <dbReference type="ChEBI" id="CHEBI:15378"/>
        <dbReference type="ChEBI" id="CHEBI:57856"/>
        <dbReference type="ChEBI" id="CHEBI:59789"/>
        <dbReference type="ChEBI" id="CHEBI:65315"/>
        <dbReference type="ChEBI" id="CHEBI:74502"/>
        <dbReference type="EC" id="2.1.1.193"/>
    </reaction>
</comment>